<comment type="caution">
    <text evidence="2">The sequence shown here is derived from an EMBL/GenBank/DDBJ whole genome shotgun (WGS) entry which is preliminary data.</text>
</comment>
<organism evidence="2 3">
    <name type="scientific">Brachionus plicatilis</name>
    <name type="common">Marine rotifer</name>
    <name type="synonym">Brachionus muelleri</name>
    <dbReference type="NCBI Taxonomy" id="10195"/>
    <lineage>
        <taxon>Eukaryota</taxon>
        <taxon>Metazoa</taxon>
        <taxon>Spiralia</taxon>
        <taxon>Gnathifera</taxon>
        <taxon>Rotifera</taxon>
        <taxon>Eurotatoria</taxon>
        <taxon>Monogononta</taxon>
        <taxon>Pseudotrocha</taxon>
        <taxon>Ploima</taxon>
        <taxon>Brachionidae</taxon>
        <taxon>Brachionus</taxon>
    </lineage>
</organism>
<keyword evidence="1" id="KW-0812">Transmembrane</keyword>
<keyword evidence="1" id="KW-1133">Transmembrane helix</keyword>
<keyword evidence="3" id="KW-1185">Reference proteome</keyword>
<feature type="transmembrane region" description="Helical" evidence="1">
    <location>
        <begin position="33"/>
        <end position="49"/>
    </location>
</feature>
<name>A0A3M7S1X4_BRAPC</name>
<evidence type="ECO:0000256" key="1">
    <source>
        <dbReference type="SAM" id="Phobius"/>
    </source>
</evidence>
<sequence length="60" mass="7216">MANFHNIILILANVPTKFFFPIYLLIFESKLELSHFARIFCLIYLYNIFQKIGLLMKRSF</sequence>
<gene>
    <name evidence="2" type="ORF">BpHYR1_053185</name>
</gene>
<reference evidence="2 3" key="1">
    <citation type="journal article" date="2018" name="Sci. Rep.">
        <title>Genomic signatures of local adaptation to the degree of environmental predictability in rotifers.</title>
        <authorList>
            <person name="Franch-Gras L."/>
            <person name="Hahn C."/>
            <person name="Garcia-Roger E.M."/>
            <person name="Carmona M.J."/>
            <person name="Serra M."/>
            <person name="Gomez A."/>
        </authorList>
    </citation>
    <scope>NUCLEOTIDE SEQUENCE [LARGE SCALE GENOMIC DNA]</scope>
    <source>
        <strain evidence="2">HYR1</strain>
    </source>
</reference>
<proteinExistence type="predicted"/>
<protein>
    <submittedName>
        <fullName evidence="2">Uncharacterized protein</fullName>
    </submittedName>
</protein>
<evidence type="ECO:0000313" key="2">
    <source>
        <dbReference type="EMBL" id="RNA29811.1"/>
    </source>
</evidence>
<dbReference type="AlphaFoldDB" id="A0A3M7S1X4"/>
<dbReference type="Proteomes" id="UP000276133">
    <property type="component" value="Unassembled WGS sequence"/>
</dbReference>
<feature type="transmembrane region" description="Helical" evidence="1">
    <location>
        <begin position="7"/>
        <end position="27"/>
    </location>
</feature>
<keyword evidence="1" id="KW-0472">Membrane</keyword>
<evidence type="ECO:0000313" key="3">
    <source>
        <dbReference type="Proteomes" id="UP000276133"/>
    </source>
</evidence>
<accession>A0A3M7S1X4</accession>
<dbReference type="EMBL" id="REGN01002161">
    <property type="protein sequence ID" value="RNA29811.1"/>
    <property type="molecule type" value="Genomic_DNA"/>
</dbReference>